<accession>A0A673N9V2</accession>
<evidence type="ECO:0000313" key="2">
    <source>
        <dbReference type="Proteomes" id="UP000472270"/>
    </source>
</evidence>
<proteinExistence type="predicted"/>
<evidence type="ECO:0000313" key="1">
    <source>
        <dbReference type="Ensembl" id="ENSSRHP00000099687.1"/>
    </source>
</evidence>
<name>A0A673N9V2_9TELE</name>
<sequence>MHYVFVLASFLLKKYHGGHVVIRLALGGATKVLKSSELKIAVFKNLNANLRTCVKLQLSINVHDEKICANWKEAEIRELLTNQLAGFFLLHPMTITEAERRQKAALIEEVKTHSQEQVEQKVAL</sequence>
<organism evidence="1 2">
    <name type="scientific">Sinocyclocheilus rhinocerous</name>
    <dbReference type="NCBI Taxonomy" id="307959"/>
    <lineage>
        <taxon>Eukaryota</taxon>
        <taxon>Metazoa</taxon>
        <taxon>Chordata</taxon>
        <taxon>Craniata</taxon>
        <taxon>Vertebrata</taxon>
        <taxon>Euteleostomi</taxon>
        <taxon>Actinopterygii</taxon>
        <taxon>Neopterygii</taxon>
        <taxon>Teleostei</taxon>
        <taxon>Ostariophysi</taxon>
        <taxon>Cypriniformes</taxon>
        <taxon>Cyprinidae</taxon>
        <taxon>Cyprininae</taxon>
        <taxon>Sinocyclocheilus</taxon>
    </lineage>
</organism>
<keyword evidence="2" id="KW-1185">Reference proteome</keyword>
<reference evidence="1" key="1">
    <citation type="submission" date="2025-08" db="UniProtKB">
        <authorList>
            <consortium name="Ensembl"/>
        </authorList>
    </citation>
    <scope>IDENTIFICATION</scope>
</reference>
<dbReference type="Proteomes" id="UP000472270">
    <property type="component" value="Unassembled WGS sequence"/>
</dbReference>
<reference evidence="1" key="2">
    <citation type="submission" date="2025-09" db="UniProtKB">
        <authorList>
            <consortium name="Ensembl"/>
        </authorList>
    </citation>
    <scope>IDENTIFICATION</scope>
</reference>
<dbReference type="AlphaFoldDB" id="A0A673N9V2"/>
<dbReference type="Ensembl" id="ENSSRHT00000102382.1">
    <property type="protein sequence ID" value="ENSSRHP00000099687.1"/>
    <property type="gene ID" value="ENSSRHG00000048888.1"/>
</dbReference>
<protein>
    <submittedName>
        <fullName evidence="1">Uncharacterized protein</fullName>
    </submittedName>
</protein>